<dbReference type="AlphaFoldDB" id="A0A081BBD7"/>
<dbReference type="Proteomes" id="UP000028702">
    <property type="component" value="Unassembled WGS sequence"/>
</dbReference>
<evidence type="ECO:0000259" key="1">
    <source>
        <dbReference type="PROSITE" id="PS51704"/>
    </source>
</evidence>
<dbReference type="PROSITE" id="PS51704">
    <property type="entry name" value="GP_PDE"/>
    <property type="match status" value="1"/>
</dbReference>
<accession>A0A081BBD7</accession>
<comment type="caution">
    <text evidence="2">The sequence shown here is derived from an EMBL/GenBank/DDBJ whole genome shotgun (WGS) entry which is preliminary data.</text>
</comment>
<protein>
    <submittedName>
        <fullName evidence="2">Glycerophosphoryl diester phosphodiesterase</fullName>
    </submittedName>
</protein>
<dbReference type="GO" id="GO:0006629">
    <property type="term" value="P:lipid metabolic process"/>
    <property type="evidence" value="ECO:0007669"/>
    <property type="project" value="InterPro"/>
</dbReference>
<dbReference type="EMBL" id="BBIO01000008">
    <property type="protein sequence ID" value="GAK45355.1"/>
    <property type="molecule type" value="Genomic_DNA"/>
</dbReference>
<dbReference type="PANTHER" id="PTHR46211:SF14">
    <property type="entry name" value="GLYCEROPHOSPHODIESTER PHOSPHODIESTERASE"/>
    <property type="match status" value="1"/>
</dbReference>
<proteinExistence type="predicted"/>
<dbReference type="eggNOG" id="COG0584">
    <property type="taxonomic scope" value="Bacteria"/>
</dbReference>
<dbReference type="InterPro" id="IPR017946">
    <property type="entry name" value="PLC-like_Pdiesterase_TIM-brl"/>
</dbReference>
<reference evidence="2 3" key="1">
    <citation type="submission" date="2014-07" db="EMBL/GenBank/DDBJ databases">
        <title>Tepidicaulis marinum gen. nov., sp. nov., a novel marine bacterium denitrifying nitrate to nitrous oxide strictly under microaerobic conditions.</title>
        <authorList>
            <person name="Takeuchi M."/>
            <person name="Yamagishi T."/>
            <person name="Kamagata Y."/>
            <person name="Oshima K."/>
            <person name="Hattori M."/>
            <person name="Katayama T."/>
            <person name="Hanada S."/>
            <person name="Tamaki H."/>
            <person name="Marumo K."/>
            <person name="Maeda H."/>
            <person name="Nedachi M."/>
            <person name="Iwasaki W."/>
            <person name="Suwa Y."/>
            <person name="Sakata S."/>
        </authorList>
    </citation>
    <scope>NUCLEOTIDE SEQUENCE [LARGE SCALE GENOMIC DNA]</scope>
    <source>
        <strain evidence="2 3">MA2</strain>
    </source>
</reference>
<dbReference type="Gene3D" id="3.20.20.190">
    <property type="entry name" value="Phosphatidylinositol (PI) phosphodiesterase"/>
    <property type="match status" value="1"/>
</dbReference>
<dbReference type="PANTHER" id="PTHR46211">
    <property type="entry name" value="GLYCEROPHOSPHORYL DIESTER PHOSPHODIESTERASE"/>
    <property type="match status" value="1"/>
</dbReference>
<dbReference type="SUPFAM" id="SSF51695">
    <property type="entry name" value="PLC-like phosphodiesterases"/>
    <property type="match status" value="1"/>
</dbReference>
<sequence>MLKIAHRGGSGLWPENTMGAFTRALDMVDGFEIDVHLTRDNVLAIHHDGTLKPAIARGPDGNWLTRPAARLKDLSFEELRAFDVGRLRPGSAYAAHYPEQEALDGEKIPALAELLELIKTAARPGFQLYIELKTELEEPENGADPRVLAEAACALVKEHGLEAQVTYVSFDWPALLRAQEIGPSRTAFTTIPFFRIDPEHPSRVNDTPQDRWFREASARGAHFFGACDWRQEEGISFAEKLLKAIARGNADGWFAWHGDVTDETMGIARSLGLEVSCWTVDEEKEMERLLALGVDAILTDRPDRLARLV</sequence>
<gene>
    <name evidence="2" type="ORF">M2A_1854</name>
</gene>
<evidence type="ECO:0000313" key="2">
    <source>
        <dbReference type="EMBL" id="GAK45355.1"/>
    </source>
</evidence>
<dbReference type="Pfam" id="PF03009">
    <property type="entry name" value="GDPD"/>
    <property type="match status" value="2"/>
</dbReference>
<feature type="domain" description="GP-PDE" evidence="1">
    <location>
        <begin position="1"/>
        <end position="309"/>
    </location>
</feature>
<name>A0A081BBD7_9HYPH</name>
<dbReference type="InterPro" id="IPR030395">
    <property type="entry name" value="GP_PDE_dom"/>
</dbReference>
<keyword evidence="3" id="KW-1185">Reference proteome</keyword>
<organism evidence="2 3">
    <name type="scientific">Tepidicaulis marinus</name>
    <dbReference type="NCBI Taxonomy" id="1333998"/>
    <lineage>
        <taxon>Bacteria</taxon>
        <taxon>Pseudomonadati</taxon>
        <taxon>Pseudomonadota</taxon>
        <taxon>Alphaproteobacteria</taxon>
        <taxon>Hyphomicrobiales</taxon>
        <taxon>Parvibaculaceae</taxon>
        <taxon>Tepidicaulis</taxon>
    </lineage>
</organism>
<evidence type="ECO:0000313" key="3">
    <source>
        <dbReference type="Proteomes" id="UP000028702"/>
    </source>
</evidence>
<dbReference type="GO" id="GO:0008081">
    <property type="term" value="F:phosphoric diester hydrolase activity"/>
    <property type="evidence" value="ECO:0007669"/>
    <property type="project" value="InterPro"/>
</dbReference>
<dbReference type="RefSeq" id="WP_045446181.1">
    <property type="nucleotide sequence ID" value="NZ_BBIO01000008.1"/>
</dbReference>
<dbReference type="STRING" id="1333998.M2A_1854"/>